<dbReference type="CDD" id="cd00586">
    <property type="entry name" value="4HBT"/>
    <property type="match status" value="1"/>
</dbReference>
<dbReference type="InterPro" id="IPR029069">
    <property type="entry name" value="HotDog_dom_sf"/>
</dbReference>
<dbReference type="Gene3D" id="3.10.129.10">
    <property type="entry name" value="Hotdog Thioesterase"/>
    <property type="match status" value="1"/>
</dbReference>
<dbReference type="AlphaFoldDB" id="A0A0B4X875"/>
<sequence>MAKRETPSRRSDYKVFRTTGLRWSDNDTYGHMNNVVHYTLFDTAVNAFLIENGVLDIKAGTEVFLVVETGCRYHAEMTFPDQVTAGIRVARLGSSSVRYEIGLFRNDEDVAAAEGFFIHVNVDRLSRRPVPFGDKARELLEPLLVEA</sequence>
<dbReference type="GO" id="GO:0047617">
    <property type="term" value="F:fatty acyl-CoA hydrolase activity"/>
    <property type="evidence" value="ECO:0007669"/>
    <property type="project" value="TreeGrafter"/>
</dbReference>
<dbReference type="PANTHER" id="PTHR31793">
    <property type="entry name" value="4-HYDROXYBENZOYL-COA THIOESTERASE FAMILY MEMBER"/>
    <property type="match status" value="1"/>
</dbReference>
<dbReference type="PANTHER" id="PTHR31793:SF27">
    <property type="entry name" value="NOVEL THIOESTERASE SUPERFAMILY DOMAIN AND SAPOSIN A-TYPE DOMAIN CONTAINING PROTEIN (0610012H03RIK)"/>
    <property type="match status" value="1"/>
</dbReference>
<keyword evidence="4" id="KW-1185">Reference proteome</keyword>
<accession>A0A0B4X875</accession>
<organism evidence="3 4">
    <name type="scientific">Rhizobium gallicum bv. gallicum R602sp</name>
    <dbReference type="NCBI Taxonomy" id="1041138"/>
    <lineage>
        <taxon>Bacteria</taxon>
        <taxon>Pseudomonadati</taxon>
        <taxon>Pseudomonadota</taxon>
        <taxon>Alphaproteobacteria</taxon>
        <taxon>Hyphomicrobiales</taxon>
        <taxon>Rhizobiaceae</taxon>
        <taxon>Rhizobium/Agrobacterium group</taxon>
        <taxon>Rhizobium</taxon>
    </lineage>
</organism>
<protein>
    <submittedName>
        <fullName evidence="3">Thioesterase superfamily protein</fullName>
    </submittedName>
</protein>
<dbReference type="SUPFAM" id="SSF54637">
    <property type="entry name" value="Thioesterase/thiol ester dehydrase-isomerase"/>
    <property type="match status" value="1"/>
</dbReference>
<evidence type="ECO:0000256" key="2">
    <source>
        <dbReference type="ARBA" id="ARBA00022801"/>
    </source>
</evidence>
<dbReference type="Pfam" id="PF13279">
    <property type="entry name" value="4HBT_2"/>
    <property type="match status" value="1"/>
</dbReference>
<keyword evidence="2" id="KW-0378">Hydrolase</keyword>
<dbReference type="HOGENOM" id="CLU_101141_0_1_5"/>
<evidence type="ECO:0000313" key="4">
    <source>
        <dbReference type="Proteomes" id="UP000031368"/>
    </source>
</evidence>
<evidence type="ECO:0000313" key="3">
    <source>
        <dbReference type="EMBL" id="AJD43396.1"/>
    </source>
</evidence>
<dbReference type="KEGG" id="rga:RGR602_PA00049"/>
<comment type="similarity">
    <text evidence="1">Belongs to the 4-hydroxybenzoyl-CoA thioesterase family.</text>
</comment>
<dbReference type="RefSeq" id="WP_040113958.1">
    <property type="nucleotide sequence ID" value="NZ_CP006878.1"/>
</dbReference>
<gene>
    <name evidence="3" type="ORF">RGR602_PA00049</name>
</gene>
<keyword evidence="3" id="KW-0614">Plasmid</keyword>
<dbReference type="InterPro" id="IPR050563">
    <property type="entry name" value="4-hydroxybenzoyl-CoA_TE"/>
</dbReference>
<proteinExistence type="inferred from homology"/>
<geneLocation type="plasmid" evidence="3 4">
    <name>pRgalR602a</name>
</geneLocation>
<dbReference type="EMBL" id="CP006878">
    <property type="protein sequence ID" value="AJD43396.1"/>
    <property type="molecule type" value="Genomic_DNA"/>
</dbReference>
<name>A0A0B4X875_9HYPH</name>
<dbReference type="Proteomes" id="UP000031368">
    <property type="component" value="Plasmid pRgalR602a"/>
</dbReference>
<reference evidence="3 4" key="1">
    <citation type="submission" date="2013-11" db="EMBL/GenBank/DDBJ databases">
        <title>Complete genome sequence of Rhizobium gallicum bv. gallicum R602.</title>
        <authorList>
            <person name="Bustos P."/>
            <person name="Santamaria R.I."/>
            <person name="Lozano L."/>
            <person name="Acosta J.L."/>
            <person name="Ormeno-Orrillo E."/>
            <person name="Rogel M.A."/>
            <person name="Romero D."/>
            <person name="Cevallos M.A."/>
            <person name="Martinez-Romero E."/>
            <person name="Gonzalez V."/>
        </authorList>
    </citation>
    <scope>NUCLEOTIDE SEQUENCE [LARGE SCALE GENOMIC DNA]</scope>
    <source>
        <strain evidence="3 4">R602</strain>
        <plasmid evidence="3 4">pRgalR602a</plasmid>
    </source>
</reference>
<evidence type="ECO:0000256" key="1">
    <source>
        <dbReference type="ARBA" id="ARBA00005953"/>
    </source>
</evidence>